<feature type="compositionally biased region" description="Low complexity" evidence="4">
    <location>
        <begin position="84"/>
        <end position="97"/>
    </location>
</feature>
<evidence type="ECO:0000313" key="5">
    <source>
        <dbReference type="EMBL" id="UNI16869.1"/>
    </source>
</evidence>
<organism evidence="5 6">
    <name type="scientific">Purpureocillium takamizusanense</name>
    <dbReference type="NCBI Taxonomy" id="2060973"/>
    <lineage>
        <taxon>Eukaryota</taxon>
        <taxon>Fungi</taxon>
        <taxon>Dikarya</taxon>
        <taxon>Ascomycota</taxon>
        <taxon>Pezizomycotina</taxon>
        <taxon>Sordariomycetes</taxon>
        <taxon>Hypocreomycetidae</taxon>
        <taxon>Hypocreales</taxon>
        <taxon>Ophiocordycipitaceae</taxon>
        <taxon>Purpureocillium</taxon>
    </lineage>
</organism>
<evidence type="ECO:0008006" key="7">
    <source>
        <dbReference type="Google" id="ProtNLM"/>
    </source>
</evidence>
<dbReference type="GO" id="GO:0005763">
    <property type="term" value="C:mitochondrial small ribosomal subunit"/>
    <property type="evidence" value="ECO:0007669"/>
    <property type="project" value="TreeGrafter"/>
</dbReference>
<proteinExistence type="inferred from homology"/>
<protein>
    <recommendedName>
        <fullName evidence="7">Ribosomal protein S21</fullName>
    </recommendedName>
</protein>
<dbReference type="InterPro" id="IPR052837">
    <property type="entry name" value="Mitoribosomal_bS21"/>
</dbReference>
<dbReference type="GO" id="GO:0070124">
    <property type="term" value="P:mitochondrial translational initiation"/>
    <property type="evidence" value="ECO:0007669"/>
    <property type="project" value="TreeGrafter"/>
</dbReference>
<keyword evidence="6" id="KW-1185">Reference proteome</keyword>
<feature type="compositionally biased region" description="Low complexity" evidence="4">
    <location>
        <begin position="165"/>
        <end position="179"/>
    </location>
</feature>
<dbReference type="GeneID" id="72065226"/>
<dbReference type="KEGG" id="ptkz:JDV02_003266"/>
<dbReference type="Proteomes" id="UP000829364">
    <property type="component" value="Chromosome 2"/>
</dbReference>
<dbReference type="PANTHER" id="PTHR41237:SF1">
    <property type="entry name" value="SMALL RIBOSOMAL SUBUNIT PROTEIN BS21M"/>
    <property type="match status" value="1"/>
</dbReference>
<dbReference type="AlphaFoldDB" id="A0A9Q8QAA5"/>
<feature type="region of interest" description="Disordered" evidence="4">
    <location>
        <begin position="79"/>
        <end position="190"/>
    </location>
</feature>
<accession>A0A9Q8QAA5</accession>
<sequence>MDGCAVGKEVVTISKLRCTFVVVSRQLRSNSNRRIAAESIGGPLTKRFAKMAATTRYSSSVLSRVLVSSAHARAFSTSLPMRFSPSGSNRDASSPSPSSSPRPPRVRSNPLIGNYAPATPRQPAPGQTPPVSTKHPRSRKPPASSAEVPPNADMPPPPPPPPPAAAAAETADTSATTPPGKNQHPYTAADNSTPFDFDIASIIANKSAAYGRSLGLGDPLSRPKVHSKAVSGRTVFIKDRITPTSAPTPTIALRVLDRMCREQKVRNKYHSQKFHERKGLKKKRLRSQRWRFRFKAGFKAAVNRVLELKKQGW</sequence>
<dbReference type="OrthoDB" id="2501249at2759"/>
<dbReference type="InterPro" id="IPR001911">
    <property type="entry name" value="Ribosomal_bS21"/>
</dbReference>
<feature type="compositionally biased region" description="Pro residues" evidence="4">
    <location>
        <begin position="152"/>
        <end position="164"/>
    </location>
</feature>
<dbReference type="EMBL" id="CP086355">
    <property type="protein sequence ID" value="UNI16869.1"/>
    <property type="molecule type" value="Genomic_DNA"/>
</dbReference>
<evidence type="ECO:0000256" key="3">
    <source>
        <dbReference type="ARBA" id="ARBA00023274"/>
    </source>
</evidence>
<evidence type="ECO:0000256" key="2">
    <source>
        <dbReference type="ARBA" id="ARBA00022980"/>
    </source>
</evidence>
<dbReference type="PANTHER" id="PTHR41237">
    <property type="entry name" value="37S RIBOSOMAL PROTEIN MRP21, MITOCHONDRIAL"/>
    <property type="match status" value="1"/>
</dbReference>
<reference evidence="5" key="1">
    <citation type="submission" date="2021-11" db="EMBL/GenBank/DDBJ databases">
        <title>Purpureocillium_takamizusanense_genome.</title>
        <authorList>
            <person name="Nguyen N.-H."/>
        </authorList>
    </citation>
    <scope>NUCLEOTIDE SEQUENCE</scope>
    <source>
        <strain evidence="5">PT3</strain>
    </source>
</reference>
<evidence type="ECO:0000256" key="1">
    <source>
        <dbReference type="ARBA" id="ARBA00006640"/>
    </source>
</evidence>
<name>A0A9Q8QAA5_9HYPO</name>
<keyword evidence="2" id="KW-0689">Ribosomal protein</keyword>
<dbReference type="RefSeq" id="XP_047840350.1">
    <property type="nucleotide sequence ID" value="XM_047984376.1"/>
</dbReference>
<dbReference type="Pfam" id="PF01165">
    <property type="entry name" value="Ribosomal_S21"/>
    <property type="match status" value="1"/>
</dbReference>
<keyword evidence="3" id="KW-0687">Ribonucleoprotein</keyword>
<evidence type="ECO:0000313" key="6">
    <source>
        <dbReference type="Proteomes" id="UP000829364"/>
    </source>
</evidence>
<comment type="similarity">
    <text evidence="1">Belongs to the bacterial ribosomal protein bS21 family.</text>
</comment>
<dbReference type="GO" id="GO:0003735">
    <property type="term" value="F:structural constituent of ribosome"/>
    <property type="evidence" value="ECO:0007669"/>
    <property type="project" value="InterPro"/>
</dbReference>
<gene>
    <name evidence="5" type="ORF">JDV02_003266</name>
</gene>
<evidence type="ECO:0000256" key="4">
    <source>
        <dbReference type="SAM" id="MobiDB-lite"/>
    </source>
</evidence>